<comment type="caution">
    <text evidence="1">The sequence shown here is derived from an EMBL/GenBank/DDBJ whole genome shotgun (WGS) entry which is preliminary data.</text>
</comment>
<proteinExistence type="predicted"/>
<sequence>MNEAQKEIMKTHEKFKQKEIEIENHYRDMKKQLGAILSLSTTMMKQHNKCLNSVINTMNEIIPMITLSIGLNKQIIENITKPNDMQE</sequence>
<dbReference type="EMBL" id="CAJOBQ010013075">
    <property type="protein sequence ID" value="CAF4716320.1"/>
    <property type="molecule type" value="Genomic_DNA"/>
</dbReference>
<evidence type="ECO:0000313" key="1">
    <source>
        <dbReference type="EMBL" id="CAF4716320.1"/>
    </source>
</evidence>
<dbReference type="AlphaFoldDB" id="A0A821JCA7"/>
<gene>
    <name evidence="1" type="ORF">TSG867_LOCUS33915</name>
</gene>
<protein>
    <submittedName>
        <fullName evidence="1">Uncharacterized protein</fullName>
    </submittedName>
</protein>
<organism evidence="1 2">
    <name type="scientific">Rotaria socialis</name>
    <dbReference type="NCBI Taxonomy" id="392032"/>
    <lineage>
        <taxon>Eukaryota</taxon>
        <taxon>Metazoa</taxon>
        <taxon>Spiralia</taxon>
        <taxon>Gnathifera</taxon>
        <taxon>Rotifera</taxon>
        <taxon>Eurotatoria</taxon>
        <taxon>Bdelloidea</taxon>
        <taxon>Philodinida</taxon>
        <taxon>Philodinidae</taxon>
        <taxon>Rotaria</taxon>
    </lineage>
</organism>
<evidence type="ECO:0000313" key="2">
    <source>
        <dbReference type="Proteomes" id="UP000663862"/>
    </source>
</evidence>
<dbReference type="Proteomes" id="UP000663862">
    <property type="component" value="Unassembled WGS sequence"/>
</dbReference>
<name>A0A821JCA7_9BILA</name>
<reference evidence="1" key="1">
    <citation type="submission" date="2021-02" db="EMBL/GenBank/DDBJ databases">
        <authorList>
            <person name="Nowell W R."/>
        </authorList>
    </citation>
    <scope>NUCLEOTIDE SEQUENCE</scope>
</reference>
<feature type="non-terminal residue" evidence="1">
    <location>
        <position position="87"/>
    </location>
</feature>
<accession>A0A821JCA7</accession>